<sequence length="39" mass="4766">MSSQGYAFEVIEKVLAGQITNYYSRKTLQEYRLWWHIQK</sequence>
<dbReference type="Proteomes" id="UP000066042">
    <property type="component" value="Chromosome"/>
</dbReference>
<dbReference type="AlphaFoldDB" id="A0A0S1X8Y8"/>
<evidence type="ECO:0000313" key="2">
    <source>
        <dbReference type="Proteomes" id="UP000066042"/>
    </source>
</evidence>
<name>A0A0S1X8Y8_THEBA</name>
<dbReference type="EMBL" id="CP013050">
    <property type="protein sequence ID" value="ALM74231.1"/>
    <property type="molecule type" value="Genomic_DNA"/>
</dbReference>
<dbReference type="STRING" id="55802.TBCH5v1_0253"/>
<accession>A0A0S1X8Y8</accession>
<evidence type="ECO:0000313" key="1">
    <source>
        <dbReference type="EMBL" id="ALM74231.1"/>
    </source>
</evidence>
<protein>
    <submittedName>
        <fullName evidence="1">Uncharacterized protein</fullName>
    </submittedName>
</protein>
<dbReference type="PATRIC" id="fig|55802.8.peg.251"/>
<gene>
    <name evidence="1" type="ORF">TBCH5v1_0253</name>
</gene>
<reference evidence="1 2" key="1">
    <citation type="journal article" date="2016" name="Genome Announc.">
        <title>Complete genome sequence of the hyperthermophilic and piezophilic archaeon Thermococcus barophilus Ch5, capable of growth at the expense of hydrogenogenesis from carbon monoxide and formate.</title>
        <authorList>
            <person name="Oger P."/>
            <person name="Sokolova T.G."/>
            <person name="Kozhevnikova D.A."/>
            <person name="Taranov E.A."/>
            <person name="Vannier P."/>
            <person name="Lee H.S."/>
            <person name="Kwon K.K."/>
            <person name="Kang S.G."/>
            <person name="Lee J.H."/>
            <person name="Bonch-Osmolovskaya E.A."/>
            <person name="Lebedinsky A.V."/>
        </authorList>
    </citation>
    <scope>NUCLEOTIDE SEQUENCE [LARGE SCALE GENOMIC DNA]</scope>
    <source>
        <strain evidence="2">Ch5</strain>
    </source>
</reference>
<proteinExistence type="predicted"/>
<organism evidence="1 2">
    <name type="scientific">Thermococcus barophilus</name>
    <dbReference type="NCBI Taxonomy" id="55802"/>
    <lineage>
        <taxon>Archaea</taxon>
        <taxon>Methanobacteriati</taxon>
        <taxon>Methanobacteriota</taxon>
        <taxon>Thermococci</taxon>
        <taxon>Thermococcales</taxon>
        <taxon>Thermococcaceae</taxon>
        <taxon>Thermococcus</taxon>
    </lineage>
</organism>
<dbReference type="GeneID" id="70047896"/>
<dbReference type="RefSeq" id="WP_235507138.1">
    <property type="nucleotide sequence ID" value="NZ_CP013050.1"/>
</dbReference>